<reference evidence="2" key="2">
    <citation type="journal article" date="2016" name="Sci. Rep.">
        <title>Dictyocaulus viviparus genome, variome and transcriptome elucidate lungworm biology and support future intervention.</title>
        <authorList>
            <person name="McNulty S.N."/>
            <person name="Strube C."/>
            <person name="Rosa B.A."/>
            <person name="Martin J.C."/>
            <person name="Tyagi R."/>
            <person name="Choi Y.J."/>
            <person name="Wang Q."/>
            <person name="Hallsworth Pepin K."/>
            <person name="Zhang X."/>
            <person name="Ozersky P."/>
            <person name="Wilson R.K."/>
            <person name="Sternberg P.W."/>
            <person name="Gasser R.B."/>
            <person name="Mitreva M."/>
        </authorList>
    </citation>
    <scope>NUCLEOTIDE SEQUENCE [LARGE SCALE GENOMIC DNA]</scope>
    <source>
        <strain evidence="2">HannoverDv2000</strain>
    </source>
</reference>
<dbReference type="AlphaFoldDB" id="A0A0D8Y278"/>
<dbReference type="OrthoDB" id="5842678at2759"/>
<protein>
    <submittedName>
        <fullName evidence="1">Uncharacterized protein</fullName>
    </submittedName>
</protein>
<name>A0A0D8Y278_DICVI</name>
<dbReference type="EMBL" id="KN716193">
    <property type="protein sequence ID" value="KJH50973.1"/>
    <property type="molecule type" value="Genomic_DNA"/>
</dbReference>
<evidence type="ECO:0000313" key="1">
    <source>
        <dbReference type="EMBL" id="KJH50973.1"/>
    </source>
</evidence>
<dbReference type="Proteomes" id="UP000053766">
    <property type="component" value="Unassembled WGS sequence"/>
</dbReference>
<organism evidence="1 2">
    <name type="scientific">Dictyocaulus viviparus</name>
    <name type="common">Bovine lungworm</name>
    <dbReference type="NCBI Taxonomy" id="29172"/>
    <lineage>
        <taxon>Eukaryota</taxon>
        <taxon>Metazoa</taxon>
        <taxon>Ecdysozoa</taxon>
        <taxon>Nematoda</taxon>
        <taxon>Chromadorea</taxon>
        <taxon>Rhabditida</taxon>
        <taxon>Rhabditina</taxon>
        <taxon>Rhabditomorpha</taxon>
        <taxon>Strongyloidea</taxon>
        <taxon>Metastrongylidae</taxon>
        <taxon>Dictyocaulus</taxon>
    </lineage>
</organism>
<accession>A0A0D8Y278</accession>
<keyword evidence="2" id="KW-1185">Reference proteome</keyword>
<reference evidence="1 2" key="1">
    <citation type="submission" date="2013-11" db="EMBL/GenBank/DDBJ databases">
        <title>Draft genome of the bovine lungworm Dictyocaulus viviparus.</title>
        <authorList>
            <person name="Mitreva M."/>
        </authorList>
    </citation>
    <scope>NUCLEOTIDE SEQUENCE [LARGE SCALE GENOMIC DNA]</scope>
    <source>
        <strain evidence="1 2">HannoverDv2000</strain>
    </source>
</reference>
<sequence>MLHFSNGKHRHFHRHNVLDLCTNMNARISSSHGESTFTSNSSVESFASDSPLTSKFDVNSYNSKCLRNFRKNGISITPDDIYQLRRELQIDYALQRSVAERKRCLREACAALFELQSELQEESRRGTLIDSVLSFISTIGSAMHLGWLCRHHDISRRSYHDCSATLSCSLYNVQSINDSSISHFVFEYQAFLCWIYTTIRFADFATGMERHFLDMKEHHRILLSVLAPCSESFILAILRFSQMCVEYAAMCDEEALQWCRLAYVGNAPREVSASDTIRSLSSLSSSSSSSDVDEILSRRDSERICSMLEDLRRNISEIEHGMASTTSGYTGEKLIH</sequence>
<evidence type="ECO:0000313" key="2">
    <source>
        <dbReference type="Proteomes" id="UP000053766"/>
    </source>
</evidence>
<gene>
    <name evidence="1" type="ORF">DICVIV_02831</name>
</gene>
<proteinExistence type="predicted"/>